<dbReference type="STRING" id="314265.R2601_00315"/>
<accession>Q0FMK9</accession>
<dbReference type="InterPro" id="IPR021760">
    <property type="entry name" value="RepC_C"/>
</dbReference>
<sequence>MDKWELLTQLTAARESYELSDRTLRVLAVLLGVHRERELTDGAPLIVYASNATLCERAHGMPESTLRRHLAALVASGLIARHDSPNGKRYQRRDASGAVVRAYGFDLRPLLLRAGEIAHHARAAEIRSNEIALLREEVVLLIRDASDLAQLGHASELDEGLDAIEDAVILAKRQLRRKLGLEDLSTIRDRLQPLVATLVEKLTPEVEPTDPVTPELIASDSQNERHIQVSDKTLIDLKERVPEPHKAQSVQKALSPILTACPDVLPYAEKRVSDWTSFVQLMARIAPMTGIDPSTWQEACRAMGPEDAATTLAGIVQNVGTIRSPGAYLRSLSRKAQEGSFTPDAMISSLQRKAA</sequence>
<dbReference type="Gene3D" id="1.10.10.10">
    <property type="entry name" value="Winged helix-like DNA-binding domain superfamily/Winged helix DNA-binding domain"/>
    <property type="match status" value="1"/>
</dbReference>
<dbReference type="InterPro" id="IPR036390">
    <property type="entry name" value="WH_DNA-bd_sf"/>
</dbReference>
<evidence type="ECO:0000259" key="1">
    <source>
        <dbReference type="Pfam" id="PF03428"/>
    </source>
</evidence>
<evidence type="ECO:0000313" key="3">
    <source>
        <dbReference type="EMBL" id="EAU45389.1"/>
    </source>
</evidence>
<dbReference type="Pfam" id="PF11800">
    <property type="entry name" value="RP-C_C"/>
    <property type="match status" value="1"/>
</dbReference>
<evidence type="ECO:0000313" key="4">
    <source>
        <dbReference type="Proteomes" id="UP000006230"/>
    </source>
</evidence>
<reference evidence="3 4" key="1">
    <citation type="journal article" date="2010" name="J. Bacteriol.">
        <title>Genome sequences of Pelagibaca bermudensis HTCC2601T and Maritimibacter alkaliphilus HTCC2654T, the type strains of two marine Roseobacter genera.</title>
        <authorList>
            <person name="Thrash J.C."/>
            <person name="Cho J.C."/>
            <person name="Ferriera S."/>
            <person name="Johnson J."/>
            <person name="Vergin K.L."/>
            <person name="Giovannoni S.J."/>
        </authorList>
    </citation>
    <scope>NUCLEOTIDE SEQUENCE [LARGE SCALE GENOMIC DNA]</scope>
    <source>
        <strain evidence="4">DSM 26914 / JCM 13377 / KCTC 12554 / HTCC2601</strain>
    </source>
</reference>
<dbReference type="EMBL" id="AATQ01000027">
    <property type="protein sequence ID" value="EAU45389.1"/>
    <property type="molecule type" value="Genomic_DNA"/>
</dbReference>
<dbReference type="InterPro" id="IPR047611">
    <property type="entry name" value="RepABC_RepC"/>
</dbReference>
<dbReference type="InterPro" id="IPR005090">
    <property type="entry name" value="RepC_N"/>
</dbReference>
<dbReference type="InterPro" id="IPR036388">
    <property type="entry name" value="WH-like_DNA-bd_sf"/>
</dbReference>
<dbReference type="NCBIfam" id="NF040974">
    <property type="entry name" value="RepABC_RepC"/>
    <property type="match status" value="1"/>
</dbReference>
<dbReference type="eggNOG" id="COG0640">
    <property type="taxonomic scope" value="Bacteria"/>
</dbReference>
<feature type="domain" description="Plasmid replication protein C C-terminal" evidence="2">
    <location>
        <begin position="255"/>
        <end position="352"/>
    </location>
</feature>
<name>Q0FMK9_SALBH</name>
<protein>
    <submittedName>
        <fullName evidence="3">Replication protein C</fullName>
    </submittedName>
</protein>
<evidence type="ECO:0000259" key="2">
    <source>
        <dbReference type="Pfam" id="PF11800"/>
    </source>
</evidence>
<gene>
    <name evidence="3" type="ORF">R2601_00315</name>
</gene>
<comment type="caution">
    <text evidence="3">The sequence shown here is derived from an EMBL/GenBank/DDBJ whole genome shotgun (WGS) entry which is preliminary data.</text>
</comment>
<organism evidence="3 4">
    <name type="scientific">Salipiger bermudensis (strain DSM 26914 / JCM 13377 / KCTC 12554 / HTCC2601)</name>
    <name type="common">Pelagibaca bermudensis</name>
    <dbReference type="NCBI Taxonomy" id="314265"/>
    <lineage>
        <taxon>Bacteria</taxon>
        <taxon>Pseudomonadati</taxon>
        <taxon>Pseudomonadota</taxon>
        <taxon>Alphaproteobacteria</taxon>
        <taxon>Rhodobacterales</taxon>
        <taxon>Roseobacteraceae</taxon>
        <taxon>Salipiger</taxon>
    </lineage>
</organism>
<dbReference type="Pfam" id="PF03428">
    <property type="entry name" value="RP-C"/>
    <property type="match status" value="1"/>
</dbReference>
<dbReference type="AlphaFoldDB" id="Q0FMK9"/>
<dbReference type="HOGENOM" id="CLU_051007_1_0_5"/>
<proteinExistence type="predicted"/>
<dbReference type="SUPFAM" id="SSF46785">
    <property type="entry name" value="Winged helix' DNA-binding domain"/>
    <property type="match status" value="1"/>
</dbReference>
<dbReference type="Proteomes" id="UP000006230">
    <property type="component" value="Unassembled WGS sequence"/>
</dbReference>
<keyword evidence="4" id="KW-1185">Reference proteome</keyword>
<feature type="domain" description="Plasmid replication protein C N-terminal" evidence="1">
    <location>
        <begin position="1"/>
        <end position="150"/>
    </location>
</feature>